<organism evidence="1 2">
    <name type="scientific">Hebeloma cylindrosporum</name>
    <dbReference type="NCBI Taxonomy" id="76867"/>
    <lineage>
        <taxon>Eukaryota</taxon>
        <taxon>Fungi</taxon>
        <taxon>Dikarya</taxon>
        <taxon>Basidiomycota</taxon>
        <taxon>Agaricomycotina</taxon>
        <taxon>Agaricomycetes</taxon>
        <taxon>Agaricomycetidae</taxon>
        <taxon>Agaricales</taxon>
        <taxon>Agaricineae</taxon>
        <taxon>Hymenogastraceae</taxon>
        <taxon>Hebeloma</taxon>
    </lineage>
</organism>
<evidence type="ECO:0000313" key="2">
    <source>
        <dbReference type="Proteomes" id="UP000053424"/>
    </source>
</evidence>
<evidence type="ECO:0000313" key="1">
    <source>
        <dbReference type="EMBL" id="KIM40852.1"/>
    </source>
</evidence>
<protein>
    <submittedName>
        <fullName evidence="1">Uncharacterized protein</fullName>
    </submittedName>
</protein>
<name>A0A0C2YIG2_HEBCY</name>
<keyword evidence="2" id="KW-1185">Reference proteome</keyword>
<dbReference type="AlphaFoldDB" id="A0A0C2YIG2"/>
<dbReference type="EMBL" id="KN831781">
    <property type="protein sequence ID" value="KIM40852.1"/>
    <property type="molecule type" value="Genomic_DNA"/>
</dbReference>
<proteinExistence type="predicted"/>
<accession>A0A0C2YIG2</accession>
<reference evidence="1 2" key="1">
    <citation type="submission" date="2014-04" db="EMBL/GenBank/DDBJ databases">
        <authorList>
            <consortium name="DOE Joint Genome Institute"/>
            <person name="Kuo A."/>
            <person name="Gay G."/>
            <person name="Dore J."/>
            <person name="Kohler A."/>
            <person name="Nagy L.G."/>
            <person name="Floudas D."/>
            <person name="Copeland A."/>
            <person name="Barry K.W."/>
            <person name="Cichocki N."/>
            <person name="Veneault-Fourrey C."/>
            <person name="LaButti K."/>
            <person name="Lindquist E.A."/>
            <person name="Lipzen A."/>
            <person name="Lundell T."/>
            <person name="Morin E."/>
            <person name="Murat C."/>
            <person name="Sun H."/>
            <person name="Tunlid A."/>
            <person name="Henrissat B."/>
            <person name="Grigoriev I.V."/>
            <person name="Hibbett D.S."/>
            <person name="Martin F."/>
            <person name="Nordberg H.P."/>
            <person name="Cantor M.N."/>
            <person name="Hua S.X."/>
        </authorList>
    </citation>
    <scope>NUCLEOTIDE SEQUENCE [LARGE SCALE GENOMIC DNA]</scope>
    <source>
        <strain evidence="2">h7</strain>
    </source>
</reference>
<sequence length="194" mass="22040">MTTLSRGYSWATASSLVRYIDLGPDMSCTFPTLWRLLDMLHACAQIPEARDSALLTSCQTAHFLLGSTTTCAFFGLEKVGIRSNDLFTICLVTCSSSVPHMRLLWFHLYFHASLRRYTGSTNVLPIKAVGLRKPFWIFRDRLTALHDARLQVPPLISLLQFYLFLRDFKFPWMLKTLIVSNAECIGSQPNRSKG</sequence>
<dbReference type="Proteomes" id="UP000053424">
    <property type="component" value="Unassembled WGS sequence"/>
</dbReference>
<dbReference type="HOGENOM" id="CLU_1402597_0_0_1"/>
<gene>
    <name evidence="1" type="ORF">M413DRAFT_154640</name>
</gene>
<reference evidence="2" key="2">
    <citation type="submission" date="2015-01" db="EMBL/GenBank/DDBJ databases">
        <title>Evolutionary Origins and Diversification of the Mycorrhizal Mutualists.</title>
        <authorList>
            <consortium name="DOE Joint Genome Institute"/>
            <consortium name="Mycorrhizal Genomics Consortium"/>
            <person name="Kohler A."/>
            <person name="Kuo A."/>
            <person name="Nagy L.G."/>
            <person name="Floudas D."/>
            <person name="Copeland A."/>
            <person name="Barry K.W."/>
            <person name="Cichocki N."/>
            <person name="Veneault-Fourrey C."/>
            <person name="LaButti K."/>
            <person name="Lindquist E.A."/>
            <person name="Lipzen A."/>
            <person name="Lundell T."/>
            <person name="Morin E."/>
            <person name="Murat C."/>
            <person name="Riley R."/>
            <person name="Ohm R."/>
            <person name="Sun H."/>
            <person name="Tunlid A."/>
            <person name="Henrissat B."/>
            <person name="Grigoriev I.V."/>
            <person name="Hibbett D.S."/>
            <person name="Martin F."/>
        </authorList>
    </citation>
    <scope>NUCLEOTIDE SEQUENCE [LARGE SCALE GENOMIC DNA]</scope>
    <source>
        <strain evidence="2">h7</strain>
    </source>
</reference>